<dbReference type="RefSeq" id="WP_338437516.1">
    <property type="nucleotide sequence ID" value="NZ_JAUYVH010000010.1"/>
</dbReference>
<proteinExistence type="predicted"/>
<feature type="compositionally biased region" description="Basic and acidic residues" evidence="1">
    <location>
        <begin position="87"/>
        <end position="100"/>
    </location>
</feature>
<keyword evidence="3" id="KW-1185">Reference proteome</keyword>
<protein>
    <submittedName>
        <fullName evidence="2">Uncharacterized protein</fullName>
    </submittedName>
</protein>
<evidence type="ECO:0000313" key="2">
    <source>
        <dbReference type="EMBL" id="MDQ9171582.1"/>
    </source>
</evidence>
<accession>A0ABU1BRK5</accession>
<name>A0ABU1BRK5_9BURK</name>
<evidence type="ECO:0000256" key="1">
    <source>
        <dbReference type="SAM" id="MobiDB-lite"/>
    </source>
</evidence>
<evidence type="ECO:0000313" key="3">
    <source>
        <dbReference type="Proteomes" id="UP001225596"/>
    </source>
</evidence>
<gene>
    <name evidence="2" type="ORF">Q8A64_14300</name>
</gene>
<dbReference type="EMBL" id="JAUYVH010000010">
    <property type="protein sequence ID" value="MDQ9171582.1"/>
    <property type="molecule type" value="Genomic_DNA"/>
</dbReference>
<comment type="caution">
    <text evidence="2">The sequence shown here is derived from an EMBL/GenBank/DDBJ whole genome shotgun (WGS) entry which is preliminary data.</text>
</comment>
<dbReference type="Proteomes" id="UP001225596">
    <property type="component" value="Unassembled WGS sequence"/>
</dbReference>
<feature type="region of interest" description="Disordered" evidence="1">
    <location>
        <begin position="1"/>
        <end position="100"/>
    </location>
</feature>
<sequence>MTRSGTQHEGNKAKANAKQRDLPSSPGDSPVGVTPMDVTPEDATSRDITERPVCSENAEEHQEAVLDEAVELTFPASDPIAPSSVTKIERPSHNKHSDQK</sequence>
<reference evidence="2 3" key="1">
    <citation type="submission" date="2023-08" db="EMBL/GenBank/DDBJ databases">
        <title>Oxalobacteraceae gen .nov., isolated from river sludge outside the plant.</title>
        <authorList>
            <person name="Zhao S.Y."/>
        </authorList>
    </citation>
    <scope>NUCLEOTIDE SEQUENCE [LARGE SCALE GENOMIC DNA]</scope>
    <source>
        <strain evidence="2 3">R-40</strain>
    </source>
</reference>
<organism evidence="2 3">
    <name type="scientific">Keguizhuia sedimenti</name>
    <dbReference type="NCBI Taxonomy" id="3064264"/>
    <lineage>
        <taxon>Bacteria</taxon>
        <taxon>Pseudomonadati</taxon>
        <taxon>Pseudomonadota</taxon>
        <taxon>Betaproteobacteria</taxon>
        <taxon>Burkholderiales</taxon>
        <taxon>Oxalobacteraceae</taxon>
        <taxon>Keguizhuia</taxon>
    </lineage>
</organism>